<reference evidence="3" key="2">
    <citation type="submission" date="2025-08" db="UniProtKB">
        <authorList>
            <consortium name="RefSeq"/>
        </authorList>
    </citation>
    <scope>IDENTIFICATION</scope>
    <source>
        <tissue evidence="3">Leaf</tissue>
    </source>
</reference>
<sequence length="320" mass="37168">MDPRNLNQNEEDGGRGIRKRWTAEEDVNLISAWLNTSKDPVVSNEHRLKSFWKRVTVYYKANDGSSGSNERGPSQCKARWNKINHGVNKFVGCYAQASSRRKSGESEDDVLSMAYELYKNDMEKEVDSIVEEIQYNYTHPDVPPAPIIRRVHIDRGREEGHTRLWNDYLSDNPTYTNAMFRRRFRMNKPLFIRIVTTIENGVPYLRQRRDATGRLGLSALQKCTSAIRMMAYGCSTDAMDEYLRLAETTAHKCLLHFVEGVINLFDDEYLRRPTAEDLQRLLNIGEHRGFPRNGREHRLYALGVEELSHCMVRTIFTWIG</sequence>
<protein>
    <submittedName>
        <fullName evidence="3">Uncharacterized protein LOC104738085</fullName>
    </submittedName>
</protein>
<evidence type="ECO:0000313" key="2">
    <source>
        <dbReference type="Proteomes" id="UP000694864"/>
    </source>
</evidence>
<dbReference type="RefSeq" id="XP_010456622.1">
    <property type="nucleotide sequence ID" value="XM_010458320.1"/>
</dbReference>
<accession>A0ABM0VIC2</accession>
<dbReference type="PANTHER" id="PTHR47150:SF5">
    <property type="entry name" value="OS07G0546750 PROTEIN"/>
    <property type="match status" value="1"/>
</dbReference>
<proteinExistence type="predicted"/>
<dbReference type="GeneID" id="104738085"/>
<reference evidence="2" key="1">
    <citation type="journal article" date="2014" name="Nat. Commun.">
        <title>The emerging biofuel crop Camelina sativa retains a highly undifferentiated hexaploid genome structure.</title>
        <authorList>
            <person name="Kagale S."/>
            <person name="Koh C."/>
            <person name="Nixon J."/>
            <person name="Bollina V."/>
            <person name="Clarke W.E."/>
            <person name="Tuteja R."/>
            <person name="Spillane C."/>
            <person name="Robinson S.J."/>
            <person name="Links M.G."/>
            <person name="Clarke C."/>
            <person name="Higgins E.E."/>
            <person name="Huebert T."/>
            <person name="Sharpe A.G."/>
            <person name="Parkin I.A."/>
        </authorList>
    </citation>
    <scope>NUCLEOTIDE SEQUENCE [LARGE SCALE GENOMIC DNA]</scope>
    <source>
        <strain evidence="2">cv. DH55</strain>
    </source>
</reference>
<dbReference type="PANTHER" id="PTHR47150">
    <property type="entry name" value="OS12G0169200 PROTEIN"/>
    <property type="match status" value="1"/>
</dbReference>
<organism evidence="2 3">
    <name type="scientific">Camelina sativa</name>
    <name type="common">False flax</name>
    <name type="synonym">Myagrum sativum</name>
    <dbReference type="NCBI Taxonomy" id="90675"/>
    <lineage>
        <taxon>Eukaryota</taxon>
        <taxon>Viridiplantae</taxon>
        <taxon>Streptophyta</taxon>
        <taxon>Embryophyta</taxon>
        <taxon>Tracheophyta</taxon>
        <taxon>Spermatophyta</taxon>
        <taxon>Magnoliopsida</taxon>
        <taxon>eudicotyledons</taxon>
        <taxon>Gunneridae</taxon>
        <taxon>Pentapetalae</taxon>
        <taxon>rosids</taxon>
        <taxon>malvids</taxon>
        <taxon>Brassicales</taxon>
        <taxon>Brassicaceae</taxon>
        <taxon>Camelineae</taxon>
        <taxon>Camelina</taxon>
    </lineage>
</organism>
<dbReference type="InterPro" id="IPR001005">
    <property type="entry name" value="SANT/Myb"/>
</dbReference>
<feature type="domain" description="Myb-like" evidence="1">
    <location>
        <begin position="18"/>
        <end position="84"/>
    </location>
</feature>
<dbReference type="PROSITE" id="PS50090">
    <property type="entry name" value="MYB_LIKE"/>
    <property type="match status" value="1"/>
</dbReference>
<dbReference type="Gene3D" id="1.10.10.60">
    <property type="entry name" value="Homeodomain-like"/>
    <property type="match status" value="1"/>
</dbReference>
<gene>
    <name evidence="3" type="primary">LOC104738085</name>
</gene>
<name>A0ABM0VIC2_CAMSA</name>
<dbReference type="Proteomes" id="UP000694864">
    <property type="component" value="Chromosome 13"/>
</dbReference>
<keyword evidence="2" id="KW-1185">Reference proteome</keyword>
<evidence type="ECO:0000313" key="3">
    <source>
        <dbReference type="RefSeq" id="XP_010456622.1"/>
    </source>
</evidence>
<evidence type="ECO:0000259" key="1">
    <source>
        <dbReference type="PROSITE" id="PS50090"/>
    </source>
</evidence>